<keyword evidence="1" id="KW-0812">Transmembrane</keyword>
<feature type="transmembrane region" description="Helical" evidence="1">
    <location>
        <begin position="276"/>
        <end position="296"/>
    </location>
</feature>
<dbReference type="InterPro" id="IPR001142">
    <property type="entry name" value="DUP/COS"/>
</dbReference>
<sequence length="372" mass="42496">MWKSILGTHHSDRSTRASNSWKARTLQLLAMLRGSQCCRQRPDVSQLPANFFSSKLSWRLHDMAKAKYFYLWLFTLAIFPVIAASILKKTGTWSSPITKVIVLLCAEFVLASLPLACQLRKVDSTSKLRSRLVKEVVGLGSDFKYDDWDSIAQHANEYLLQEGFWHSKHCIYDGEECLSYFRAQFYLPIVNDPSENHDELLAAELYENSYGNYWSSQGCGKIATVQEAGQSLPRDTYHCSLVYDLVYGSKQALKCLPVAVLVYLLMAWKANLRVTVILSTLGFCQLLCFFCPFTIAKRKWIPFTPIHVLTLMNLEVQSEFGESARKWDEVAKKMNIYLNEEGVLPERRVSCQRGGCFLTGRIAMPNLNHCWP</sequence>
<accession>A0A0C7N3X1</accession>
<name>A0A0C7N3X1_9SACH</name>
<keyword evidence="1" id="KW-0472">Membrane</keyword>
<keyword evidence="1" id="KW-1133">Transmembrane helix</keyword>
<dbReference type="OrthoDB" id="4036472at2759"/>
<keyword evidence="3" id="KW-1185">Reference proteome</keyword>
<evidence type="ECO:0000313" key="2">
    <source>
        <dbReference type="EMBL" id="CEP62656.1"/>
    </source>
</evidence>
<evidence type="ECO:0000256" key="1">
    <source>
        <dbReference type="SAM" id="Phobius"/>
    </source>
</evidence>
<dbReference type="AlphaFoldDB" id="A0A0C7N3X1"/>
<evidence type="ECO:0000313" key="3">
    <source>
        <dbReference type="Proteomes" id="UP000054304"/>
    </source>
</evidence>
<dbReference type="HOGENOM" id="CLU_053558_0_0_1"/>
<protein>
    <submittedName>
        <fullName evidence="2">LALA0S06e00672g1_1</fullName>
    </submittedName>
</protein>
<gene>
    <name evidence="2" type="ORF">LALA0_S06e00672g</name>
</gene>
<dbReference type="EMBL" id="LN736365">
    <property type="protein sequence ID" value="CEP62656.1"/>
    <property type="molecule type" value="Genomic_DNA"/>
</dbReference>
<feature type="transmembrane region" description="Helical" evidence="1">
    <location>
        <begin position="100"/>
        <end position="119"/>
    </location>
</feature>
<organism evidence="2 3">
    <name type="scientific">Lachancea lanzarotensis</name>
    <dbReference type="NCBI Taxonomy" id="1245769"/>
    <lineage>
        <taxon>Eukaryota</taxon>
        <taxon>Fungi</taxon>
        <taxon>Dikarya</taxon>
        <taxon>Ascomycota</taxon>
        <taxon>Saccharomycotina</taxon>
        <taxon>Saccharomycetes</taxon>
        <taxon>Saccharomycetales</taxon>
        <taxon>Saccharomycetaceae</taxon>
        <taxon>Lachancea</taxon>
    </lineage>
</organism>
<proteinExistence type="predicted"/>
<reference evidence="2 3" key="1">
    <citation type="submission" date="2014-12" db="EMBL/GenBank/DDBJ databases">
        <authorList>
            <person name="Neuveglise Cecile"/>
        </authorList>
    </citation>
    <scope>NUCLEOTIDE SEQUENCE [LARGE SCALE GENOMIC DNA]</scope>
    <source>
        <strain evidence="2 3">CBS 12615</strain>
    </source>
</reference>
<dbReference type="Proteomes" id="UP000054304">
    <property type="component" value="Unassembled WGS sequence"/>
</dbReference>
<feature type="transmembrane region" description="Helical" evidence="1">
    <location>
        <begin position="68"/>
        <end position="88"/>
    </location>
</feature>
<dbReference type="Pfam" id="PF00674">
    <property type="entry name" value="DUP"/>
    <property type="match status" value="1"/>
</dbReference>
<dbReference type="RefSeq" id="XP_022628880.1">
    <property type="nucleotide sequence ID" value="XM_022771703.1"/>
</dbReference>
<dbReference type="GeneID" id="34686126"/>